<dbReference type="KEGG" id="dmm:dnm_031840"/>
<dbReference type="Gene3D" id="2.30.42.10">
    <property type="match status" value="1"/>
</dbReference>
<feature type="domain" description="PDZ" evidence="1">
    <location>
        <begin position="138"/>
        <end position="203"/>
    </location>
</feature>
<dbReference type="Proteomes" id="UP000663722">
    <property type="component" value="Chromosome"/>
</dbReference>
<dbReference type="EMBL" id="CP061800">
    <property type="protein sequence ID" value="QTA87155.1"/>
    <property type="molecule type" value="Genomic_DNA"/>
</dbReference>
<dbReference type="InterPro" id="IPR036034">
    <property type="entry name" value="PDZ_sf"/>
</dbReference>
<protein>
    <submittedName>
        <fullName evidence="2">PDZ domain-containing protein</fullName>
    </submittedName>
</protein>
<gene>
    <name evidence="2" type="ORF">dnm_031840</name>
</gene>
<keyword evidence="3" id="KW-1185">Reference proteome</keyword>
<dbReference type="AlphaFoldDB" id="A0A975BKL3"/>
<dbReference type="SUPFAM" id="SSF50156">
    <property type="entry name" value="PDZ domain-like"/>
    <property type="match status" value="1"/>
</dbReference>
<evidence type="ECO:0000313" key="2">
    <source>
        <dbReference type="EMBL" id="QTA87155.1"/>
    </source>
</evidence>
<name>A0A975BKL3_9BACT</name>
<organism evidence="2 3">
    <name type="scientific">Desulfonema magnum</name>
    <dbReference type="NCBI Taxonomy" id="45655"/>
    <lineage>
        <taxon>Bacteria</taxon>
        <taxon>Pseudomonadati</taxon>
        <taxon>Thermodesulfobacteriota</taxon>
        <taxon>Desulfobacteria</taxon>
        <taxon>Desulfobacterales</taxon>
        <taxon>Desulfococcaceae</taxon>
        <taxon>Desulfonema</taxon>
    </lineage>
</organism>
<dbReference type="RefSeq" id="WP_207682475.1">
    <property type="nucleotide sequence ID" value="NZ_CP061800.1"/>
</dbReference>
<proteinExistence type="predicted"/>
<sequence>MRLIFNAIIWFLIIIFPESALFAADAFLIVELQEGKALLEAREMPLGEVLEEIRQKYRVKIQGLEHREDALITFSAEGEAPEDVLKRLFTYLGEANYAFEFSDVRLNRVSVLPKSNAKVSSFPTKTNEKKPRRKFANVVQIKKINKNSQAEELGLQKNDLVIEYDGVKITSAQQLSKEVKKRSEDQVVEMTILRDHEPVRFTLNGGLIGIHIVTAKIPEEASEY</sequence>
<evidence type="ECO:0000313" key="3">
    <source>
        <dbReference type="Proteomes" id="UP000663722"/>
    </source>
</evidence>
<evidence type="ECO:0000259" key="1">
    <source>
        <dbReference type="Pfam" id="PF13180"/>
    </source>
</evidence>
<dbReference type="InterPro" id="IPR001478">
    <property type="entry name" value="PDZ"/>
</dbReference>
<dbReference type="Pfam" id="PF13180">
    <property type="entry name" value="PDZ_2"/>
    <property type="match status" value="1"/>
</dbReference>
<reference evidence="2" key="1">
    <citation type="journal article" date="2021" name="Microb. Physiol.">
        <title>Proteogenomic Insights into the Physiology of Marine, Sulfate-Reducing, Filamentous Desulfonema limicola and Desulfonema magnum.</title>
        <authorList>
            <person name="Schnaars V."/>
            <person name="Wohlbrand L."/>
            <person name="Scheve S."/>
            <person name="Hinrichs C."/>
            <person name="Reinhardt R."/>
            <person name="Rabus R."/>
        </authorList>
    </citation>
    <scope>NUCLEOTIDE SEQUENCE</scope>
    <source>
        <strain evidence="2">4be13</strain>
    </source>
</reference>
<accession>A0A975BKL3</accession>